<organism evidence="2 3">
    <name type="scientific">Mycena maculata</name>
    <dbReference type="NCBI Taxonomy" id="230809"/>
    <lineage>
        <taxon>Eukaryota</taxon>
        <taxon>Fungi</taxon>
        <taxon>Dikarya</taxon>
        <taxon>Basidiomycota</taxon>
        <taxon>Agaricomycotina</taxon>
        <taxon>Agaricomycetes</taxon>
        <taxon>Agaricomycetidae</taxon>
        <taxon>Agaricales</taxon>
        <taxon>Marasmiineae</taxon>
        <taxon>Mycenaceae</taxon>
        <taxon>Mycena</taxon>
    </lineage>
</organism>
<evidence type="ECO:0000256" key="1">
    <source>
        <dbReference type="SAM" id="MobiDB-lite"/>
    </source>
</evidence>
<keyword evidence="3" id="KW-1185">Reference proteome</keyword>
<protein>
    <submittedName>
        <fullName evidence="2">Uncharacterized protein</fullName>
    </submittedName>
</protein>
<evidence type="ECO:0000313" key="2">
    <source>
        <dbReference type="EMBL" id="KAJ7777715.1"/>
    </source>
</evidence>
<dbReference type="EMBL" id="JARJLG010000010">
    <property type="protein sequence ID" value="KAJ7777715.1"/>
    <property type="molecule type" value="Genomic_DNA"/>
</dbReference>
<accession>A0AAD7NWE4</accession>
<gene>
    <name evidence="2" type="ORF">DFH07DRAFT_976929</name>
</gene>
<dbReference type="Proteomes" id="UP001215280">
    <property type="component" value="Unassembled WGS sequence"/>
</dbReference>
<sequence length="281" mass="31883">MTPRQIFNILVGCPRLVECEISFGETLPWPSMAGTRNRAESPVNLQNLQRPHVTHYDSNLQPFPWYYITTPNLLDLTVATDPTIVYDGNPEWPEQEFMEFRNRSGFSLLSLALCFAFEEQVDEIIEVLEMMPRLRALDLRRTPMCEEGPTTGISRLLEFLTRHRNRPLSLPDLGHIVIHATTESVQMLQSRCLGDDVTLSEVVLLVNGPGRLPSNDAIEILKRNTRGGIRTIDWELADLDSEESDVASDGSDGGGDEEESGNVFEGEESRRIWRFDIPHLF</sequence>
<feature type="region of interest" description="Disordered" evidence="1">
    <location>
        <begin position="241"/>
        <end position="267"/>
    </location>
</feature>
<dbReference type="AlphaFoldDB" id="A0AAD7NWE4"/>
<proteinExistence type="predicted"/>
<reference evidence="2" key="1">
    <citation type="submission" date="2023-03" db="EMBL/GenBank/DDBJ databases">
        <title>Massive genome expansion in bonnet fungi (Mycena s.s.) driven by repeated elements and novel gene families across ecological guilds.</title>
        <authorList>
            <consortium name="Lawrence Berkeley National Laboratory"/>
            <person name="Harder C.B."/>
            <person name="Miyauchi S."/>
            <person name="Viragh M."/>
            <person name="Kuo A."/>
            <person name="Thoen E."/>
            <person name="Andreopoulos B."/>
            <person name="Lu D."/>
            <person name="Skrede I."/>
            <person name="Drula E."/>
            <person name="Henrissat B."/>
            <person name="Morin E."/>
            <person name="Kohler A."/>
            <person name="Barry K."/>
            <person name="LaButti K."/>
            <person name="Morin E."/>
            <person name="Salamov A."/>
            <person name="Lipzen A."/>
            <person name="Mereny Z."/>
            <person name="Hegedus B."/>
            <person name="Baldrian P."/>
            <person name="Stursova M."/>
            <person name="Weitz H."/>
            <person name="Taylor A."/>
            <person name="Grigoriev I.V."/>
            <person name="Nagy L.G."/>
            <person name="Martin F."/>
            <person name="Kauserud H."/>
        </authorList>
    </citation>
    <scope>NUCLEOTIDE SEQUENCE</scope>
    <source>
        <strain evidence="2">CBHHK188m</strain>
    </source>
</reference>
<name>A0AAD7NWE4_9AGAR</name>
<evidence type="ECO:0000313" key="3">
    <source>
        <dbReference type="Proteomes" id="UP001215280"/>
    </source>
</evidence>
<comment type="caution">
    <text evidence="2">The sequence shown here is derived from an EMBL/GenBank/DDBJ whole genome shotgun (WGS) entry which is preliminary data.</text>
</comment>